<name>A0A7C2WIG2_9BACT</name>
<sequence>MFVEPPLPSGAVVHDEDVILYRALDQNEEPTGPVTGVEIIGFLEFNRWDALPQLDLLWQLPGQEPLPLDELLKREQRRLRQEAERAASLA</sequence>
<dbReference type="AlphaFoldDB" id="A0A7C2WIG2"/>
<comment type="caution">
    <text evidence="1">The sequence shown here is derived from an EMBL/GenBank/DDBJ whole genome shotgun (WGS) entry which is preliminary data.</text>
</comment>
<dbReference type="EMBL" id="DSID01000183">
    <property type="protein sequence ID" value="HEX70064.1"/>
    <property type="molecule type" value="Genomic_DNA"/>
</dbReference>
<organism evidence="1">
    <name type="scientific">Thermorudis sp</name>
    <dbReference type="NCBI Taxonomy" id="1969470"/>
    <lineage>
        <taxon>Bacteria</taxon>
        <taxon>Pseudomonadati</taxon>
        <taxon>Thermomicrobiota</taxon>
        <taxon>Thermomicrobia</taxon>
        <taxon>Thermomicrobia incertae sedis</taxon>
        <taxon>Thermorudis</taxon>
    </lineage>
</organism>
<protein>
    <submittedName>
        <fullName evidence="1">Uncharacterized protein</fullName>
    </submittedName>
</protein>
<reference evidence="1" key="1">
    <citation type="journal article" date="2020" name="mSystems">
        <title>Genome- and Community-Level Interaction Insights into Carbon Utilization and Element Cycling Functions of Hydrothermarchaeota in Hydrothermal Sediment.</title>
        <authorList>
            <person name="Zhou Z."/>
            <person name="Liu Y."/>
            <person name="Xu W."/>
            <person name="Pan J."/>
            <person name="Luo Z.H."/>
            <person name="Li M."/>
        </authorList>
    </citation>
    <scope>NUCLEOTIDE SEQUENCE [LARGE SCALE GENOMIC DNA]</scope>
    <source>
        <strain evidence="1">SpSt-192</strain>
    </source>
</reference>
<evidence type="ECO:0000313" key="1">
    <source>
        <dbReference type="EMBL" id="HEX70064.1"/>
    </source>
</evidence>
<proteinExistence type="predicted"/>
<gene>
    <name evidence="1" type="ORF">ENP13_02310</name>
</gene>
<accession>A0A7C2WIG2</accession>